<sequence length="120" mass="13771">MFNTTTTGYYTRYAIIVVALSDTDAQTVAQAFVECFVFIYGIPTSIKTAGKNILSDVLWISNITRVLHNIKELNKKIRELYKKKGTNLVEIDKLRDEKRNITNNIITLKSMSFKFLQSTK</sequence>
<dbReference type="AlphaFoldDB" id="A0A6G0ZJQ4"/>
<protein>
    <submittedName>
        <fullName evidence="2">Retrovirus-related Pol polyprotein</fullName>
    </submittedName>
</protein>
<keyword evidence="1" id="KW-0175">Coiled coil</keyword>
<organism evidence="2 3">
    <name type="scientific">Aphis craccivora</name>
    <name type="common">Cowpea aphid</name>
    <dbReference type="NCBI Taxonomy" id="307492"/>
    <lineage>
        <taxon>Eukaryota</taxon>
        <taxon>Metazoa</taxon>
        <taxon>Ecdysozoa</taxon>
        <taxon>Arthropoda</taxon>
        <taxon>Hexapoda</taxon>
        <taxon>Insecta</taxon>
        <taxon>Pterygota</taxon>
        <taxon>Neoptera</taxon>
        <taxon>Paraneoptera</taxon>
        <taxon>Hemiptera</taxon>
        <taxon>Sternorrhyncha</taxon>
        <taxon>Aphidomorpha</taxon>
        <taxon>Aphidoidea</taxon>
        <taxon>Aphididae</taxon>
        <taxon>Aphidini</taxon>
        <taxon>Aphis</taxon>
        <taxon>Aphis</taxon>
    </lineage>
</organism>
<dbReference type="Proteomes" id="UP000478052">
    <property type="component" value="Unassembled WGS sequence"/>
</dbReference>
<dbReference type="OrthoDB" id="2352506at2759"/>
<evidence type="ECO:0000313" key="2">
    <source>
        <dbReference type="EMBL" id="KAF0771098.1"/>
    </source>
</evidence>
<name>A0A6G0ZJQ4_APHCR</name>
<comment type="caution">
    <text evidence="2">The sequence shown here is derived from an EMBL/GenBank/DDBJ whole genome shotgun (WGS) entry which is preliminary data.</text>
</comment>
<reference evidence="2 3" key="1">
    <citation type="submission" date="2019-08" db="EMBL/GenBank/DDBJ databases">
        <title>Whole genome of Aphis craccivora.</title>
        <authorList>
            <person name="Voronova N.V."/>
            <person name="Shulinski R.S."/>
            <person name="Bandarenka Y.V."/>
            <person name="Zhorov D.G."/>
            <person name="Warner D."/>
        </authorList>
    </citation>
    <scope>NUCLEOTIDE SEQUENCE [LARGE SCALE GENOMIC DNA]</scope>
    <source>
        <strain evidence="2">180601</strain>
        <tissue evidence="2">Whole Body</tissue>
    </source>
</reference>
<feature type="coiled-coil region" evidence="1">
    <location>
        <begin position="63"/>
        <end position="111"/>
    </location>
</feature>
<keyword evidence="3" id="KW-1185">Reference proteome</keyword>
<accession>A0A6G0ZJQ4</accession>
<evidence type="ECO:0000256" key="1">
    <source>
        <dbReference type="SAM" id="Coils"/>
    </source>
</evidence>
<proteinExistence type="predicted"/>
<gene>
    <name evidence="2" type="ORF">FWK35_00001403</name>
</gene>
<dbReference type="EMBL" id="VUJU01000337">
    <property type="protein sequence ID" value="KAF0771098.1"/>
    <property type="molecule type" value="Genomic_DNA"/>
</dbReference>
<evidence type="ECO:0000313" key="3">
    <source>
        <dbReference type="Proteomes" id="UP000478052"/>
    </source>
</evidence>